<name>I3U8H5_ADVKW</name>
<feature type="chain" id="PRO_5003680522" evidence="2">
    <location>
        <begin position="22"/>
        <end position="55"/>
    </location>
</feature>
<keyword evidence="2" id="KW-0732">Signal</keyword>
<dbReference type="HOGENOM" id="CLU_3021511_0_0_4"/>
<proteinExistence type="inferred from homology"/>
<evidence type="ECO:0000256" key="1">
    <source>
        <dbReference type="ARBA" id="ARBA00006987"/>
    </source>
</evidence>
<evidence type="ECO:0000256" key="2">
    <source>
        <dbReference type="SAM" id="SignalP"/>
    </source>
</evidence>
<protein>
    <submittedName>
        <fullName evidence="3">Uncharacterized protein</fullName>
    </submittedName>
</protein>
<sequence>MKRITGCLVLAALTLNTAAWAADYPTKPITLVVPYTAGGPTDQMARSLAQGLPSN</sequence>
<dbReference type="RefSeq" id="WP_014749404.1">
    <property type="nucleotide sequence ID" value="NC_017964.1"/>
</dbReference>
<keyword evidence="4" id="KW-1185">Reference proteome</keyword>
<gene>
    <name evidence="3" type="ordered locus">TKWG_03650</name>
</gene>
<dbReference type="Gene3D" id="3.40.190.150">
    <property type="entry name" value="Bordetella uptake gene, domain 1"/>
    <property type="match status" value="1"/>
</dbReference>
<dbReference type="PANTHER" id="PTHR42928:SF5">
    <property type="entry name" value="BLR1237 PROTEIN"/>
    <property type="match status" value="1"/>
</dbReference>
<dbReference type="InterPro" id="IPR042100">
    <property type="entry name" value="Bug_dom1"/>
</dbReference>
<dbReference type="InterPro" id="IPR005064">
    <property type="entry name" value="BUG"/>
</dbReference>
<reference evidence="3 4" key="1">
    <citation type="journal article" date="2011" name="J. Bacteriol.">
        <title>Whole-genome shotgun sequencing of the sulfur-oxidizing chemoautotroph Tetrathiobacter kashmirensis.</title>
        <authorList>
            <person name="Ghosh W."/>
            <person name="George A."/>
            <person name="Agarwal A."/>
            <person name="Raj P."/>
            <person name="Alam M."/>
            <person name="Pyne P."/>
            <person name="Das Gupta S.K."/>
        </authorList>
    </citation>
    <scope>NUCLEOTIDE SEQUENCE [LARGE SCALE GENOMIC DNA]</scope>
    <source>
        <strain evidence="3 4">WT001</strain>
    </source>
</reference>
<dbReference type="EMBL" id="CP003555">
    <property type="protein sequence ID" value="AFK61313.1"/>
    <property type="molecule type" value="Genomic_DNA"/>
</dbReference>
<comment type="similarity">
    <text evidence="1">Belongs to the UPF0065 (bug) family.</text>
</comment>
<dbReference type="KEGG" id="aka:TKWG_03650"/>
<reference evidence="4" key="2">
    <citation type="journal article" date="2013" name="PLoS ONE">
        <title>Genome implosion elicits host-confinement in Alcaligenaceae: evidence from the comparative genomics of Tetrathiobacter kashmirensis, a pathogen in the making.</title>
        <authorList>
            <person name="Ghosh W."/>
            <person name="Alam M."/>
            <person name="Roy C."/>
            <person name="Pyne P."/>
            <person name="George A."/>
            <person name="Chakraborty R."/>
            <person name="Majumder S."/>
            <person name="Agarwal A."/>
            <person name="Chakraborty S."/>
            <person name="Majumdar S."/>
            <person name="Gupta S.K."/>
        </authorList>
    </citation>
    <scope>NUCLEOTIDE SEQUENCE [LARGE SCALE GENOMIC DNA]</scope>
    <source>
        <strain evidence="4">WT001</strain>
    </source>
</reference>
<evidence type="ECO:0000313" key="3">
    <source>
        <dbReference type="EMBL" id="AFK61313.1"/>
    </source>
</evidence>
<organism evidence="3 4">
    <name type="scientific">Advenella kashmirensis (strain DSM 17095 / LMG 22695 / WT001)</name>
    <name type="common">Tetrathiobacter kashmirensis</name>
    <dbReference type="NCBI Taxonomy" id="1036672"/>
    <lineage>
        <taxon>Bacteria</taxon>
        <taxon>Pseudomonadati</taxon>
        <taxon>Pseudomonadota</taxon>
        <taxon>Betaproteobacteria</taxon>
        <taxon>Burkholderiales</taxon>
        <taxon>Alcaligenaceae</taxon>
    </lineage>
</organism>
<accession>I3U8H5</accession>
<dbReference type="AlphaFoldDB" id="I3U8H5"/>
<feature type="signal peptide" evidence="2">
    <location>
        <begin position="1"/>
        <end position="21"/>
    </location>
</feature>
<evidence type="ECO:0000313" key="4">
    <source>
        <dbReference type="Proteomes" id="UP000005267"/>
    </source>
</evidence>
<dbReference type="PANTHER" id="PTHR42928">
    <property type="entry name" value="TRICARBOXYLATE-BINDING PROTEIN"/>
    <property type="match status" value="1"/>
</dbReference>
<dbReference type="STRING" id="1036672.TKWG_03650"/>
<dbReference type="Proteomes" id="UP000005267">
    <property type="component" value="Chromosome"/>
</dbReference>